<comment type="subcellular location">
    <subcellularLocation>
        <location evidence="1">Membrane</location>
        <topology evidence="1">Multi-pass membrane protein</topology>
    </subcellularLocation>
</comment>
<dbReference type="EMBL" id="CP073754">
    <property type="protein sequence ID" value="QWF70943.1"/>
    <property type="molecule type" value="Genomic_DNA"/>
</dbReference>
<dbReference type="InterPro" id="IPR002797">
    <property type="entry name" value="Polysacc_synth"/>
</dbReference>
<gene>
    <name evidence="6" type="ORF">KEF85_00085</name>
</gene>
<evidence type="ECO:0000313" key="6">
    <source>
        <dbReference type="EMBL" id="QWF70943.1"/>
    </source>
</evidence>
<feature type="transmembrane region" description="Helical" evidence="5">
    <location>
        <begin position="51"/>
        <end position="69"/>
    </location>
</feature>
<feature type="transmembrane region" description="Helical" evidence="5">
    <location>
        <begin position="358"/>
        <end position="379"/>
    </location>
</feature>
<feature type="transmembrane region" description="Helical" evidence="5">
    <location>
        <begin position="176"/>
        <end position="200"/>
    </location>
</feature>
<feature type="transmembrane region" description="Helical" evidence="5">
    <location>
        <begin position="324"/>
        <end position="346"/>
    </location>
</feature>
<dbReference type="InterPro" id="IPR052556">
    <property type="entry name" value="PolySynth_Transporter"/>
</dbReference>
<protein>
    <submittedName>
        <fullName evidence="6">Flippase</fullName>
    </submittedName>
</protein>
<feature type="transmembrane region" description="Helical" evidence="5">
    <location>
        <begin position="391"/>
        <end position="409"/>
    </location>
</feature>
<feature type="transmembrane region" description="Helical" evidence="5">
    <location>
        <begin position="111"/>
        <end position="138"/>
    </location>
</feature>
<dbReference type="Proteomes" id="UP000676649">
    <property type="component" value="Chromosome"/>
</dbReference>
<keyword evidence="4 5" id="KW-0472">Membrane</keyword>
<feature type="transmembrane region" description="Helical" evidence="5">
    <location>
        <begin position="284"/>
        <end position="303"/>
    </location>
</feature>
<sequence>MSSEKKLKSGISAKSNRWLLFLPIQMRNSFQNRPNLHKVLINTFWLFADRILRMGMGLLVGVWVARYLGPEQFGTMNYATAFVGLFSAIGSLGLNGIVVRDLVREPENANTILGTAFLLQLFGGLLAFILGIIAVTFVRPDDEIAQQMIAVLGFVTVFKASETIRYWFEAKIQSKYIVWIENGTFLIFAAIKVILILNVATLMDFVWINFAEGLVTAIGIFSIYVWSGGHLTAWRGHYSQAKKLLKDSWPLILSGIAVMVYMRIDQIMLGQMLDDKAVGVYSAAVRISEVWYFIPLAIISSVYPSIIEAKSVNEALYLDRLQRLFNFMALISIIVAIFLTLFANIVVETLYGNEYKEANNVLVLLAWAGLFTSVGCASAKWVVIEGYFLNALIRVVAAAIINIIANLFLIPAYGIQGAAISTLLAYATANWLSLSISPKTRICFIMQTKAIFSLGGLLCRQGT</sequence>
<keyword evidence="3 5" id="KW-1133">Transmembrane helix</keyword>
<keyword evidence="2 5" id="KW-0812">Transmembrane</keyword>
<dbReference type="PANTHER" id="PTHR43424">
    <property type="entry name" value="LOCUS PUTATIVE PROTEIN 1-RELATED"/>
    <property type="match status" value="1"/>
</dbReference>
<dbReference type="RefSeq" id="WP_215582455.1">
    <property type="nucleotide sequence ID" value="NZ_CP073754.1"/>
</dbReference>
<feature type="transmembrane region" description="Helical" evidence="5">
    <location>
        <begin position="75"/>
        <end position="99"/>
    </location>
</feature>
<reference evidence="6" key="1">
    <citation type="submission" date="2021-04" db="EMBL/GenBank/DDBJ databases">
        <title>Draft genome sequence data of methanotrophic Methylovulum sp. strain S1L and Methylomonas sp. strain S2AM isolated from boreal lake water columns.</title>
        <authorList>
            <person name="Rissanen A.J."/>
            <person name="Mangayil R."/>
            <person name="Svenning M.M."/>
            <person name="Khanongnuch R."/>
        </authorList>
    </citation>
    <scope>NUCLEOTIDE SEQUENCE</scope>
    <source>
        <strain evidence="6">S2AM</strain>
    </source>
</reference>
<keyword evidence="7" id="KW-1185">Reference proteome</keyword>
<dbReference type="AlphaFoldDB" id="A0A975MN61"/>
<accession>A0A975MN61</accession>
<dbReference type="GO" id="GO:0016020">
    <property type="term" value="C:membrane"/>
    <property type="evidence" value="ECO:0007669"/>
    <property type="project" value="UniProtKB-SubCell"/>
</dbReference>
<evidence type="ECO:0000256" key="3">
    <source>
        <dbReference type="ARBA" id="ARBA00022989"/>
    </source>
</evidence>
<name>A0A975MN61_9GAMM</name>
<feature type="transmembrane region" description="Helical" evidence="5">
    <location>
        <begin position="144"/>
        <end position="164"/>
    </location>
</feature>
<evidence type="ECO:0000256" key="1">
    <source>
        <dbReference type="ARBA" id="ARBA00004141"/>
    </source>
</evidence>
<organism evidence="6 7">
    <name type="scientific">Methylomonas paludis</name>
    <dbReference type="NCBI Taxonomy" id="1173101"/>
    <lineage>
        <taxon>Bacteria</taxon>
        <taxon>Pseudomonadati</taxon>
        <taxon>Pseudomonadota</taxon>
        <taxon>Gammaproteobacteria</taxon>
        <taxon>Methylococcales</taxon>
        <taxon>Methylococcaceae</taxon>
        <taxon>Methylomonas</taxon>
    </lineage>
</organism>
<feature type="transmembrane region" description="Helical" evidence="5">
    <location>
        <begin position="248"/>
        <end position="264"/>
    </location>
</feature>
<evidence type="ECO:0000313" key="7">
    <source>
        <dbReference type="Proteomes" id="UP000676649"/>
    </source>
</evidence>
<dbReference type="Pfam" id="PF01943">
    <property type="entry name" value="Polysacc_synt"/>
    <property type="match status" value="1"/>
</dbReference>
<evidence type="ECO:0000256" key="4">
    <source>
        <dbReference type="ARBA" id="ARBA00023136"/>
    </source>
</evidence>
<proteinExistence type="predicted"/>
<evidence type="ECO:0000256" key="2">
    <source>
        <dbReference type="ARBA" id="ARBA00022692"/>
    </source>
</evidence>
<evidence type="ECO:0000256" key="5">
    <source>
        <dbReference type="SAM" id="Phobius"/>
    </source>
</evidence>
<feature type="transmembrane region" description="Helical" evidence="5">
    <location>
        <begin position="206"/>
        <end position="227"/>
    </location>
</feature>
<dbReference type="KEGG" id="mpad:KEF85_00085"/>
<dbReference type="PANTHER" id="PTHR43424:SF1">
    <property type="entry name" value="LOCUS PUTATIVE PROTEIN 1-RELATED"/>
    <property type="match status" value="1"/>
</dbReference>
<feature type="transmembrane region" description="Helical" evidence="5">
    <location>
        <begin position="415"/>
        <end position="436"/>
    </location>
</feature>
<dbReference type="CDD" id="cd13128">
    <property type="entry name" value="MATE_Wzx_like"/>
    <property type="match status" value="1"/>
</dbReference>